<comment type="caution">
    <text evidence="2">The sequence shown here is derived from an EMBL/GenBank/DDBJ whole genome shotgun (WGS) entry which is preliminary data.</text>
</comment>
<reference evidence="2" key="1">
    <citation type="submission" date="2023-08" db="EMBL/GenBank/DDBJ databases">
        <authorList>
            <person name="Audoor S."/>
            <person name="Bilcke G."/>
        </authorList>
    </citation>
    <scope>NUCLEOTIDE SEQUENCE</scope>
</reference>
<organism evidence="2 3">
    <name type="scientific">Cylindrotheca closterium</name>
    <dbReference type="NCBI Taxonomy" id="2856"/>
    <lineage>
        <taxon>Eukaryota</taxon>
        <taxon>Sar</taxon>
        <taxon>Stramenopiles</taxon>
        <taxon>Ochrophyta</taxon>
        <taxon>Bacillariophyta</taxon>
        <taxon>Bacillariophyceae</taxon>
        <taxon>Bacillariophycidae</taxon>
        <taxon>Bacillariales</taxon>
        <taxon>Bacillariaceae</taxon>
        <taxon>Cylindrotheca</taxon>
    </lineage>
</organism>
<feature type="region of interest" description="Disordered" evidence="1">
    <location>
        <begin position="1"/>
        <end position="40"/>
    </location>
</feature>
<dbReference type="Proteomes" id="UP001295423">
    <property type="component" value="Unassembled WGS sequence"/>
</dbReference>
<feature type="compositionally biased region" description="Low complexity" evidence="1">
    <location>
        <begin position="154"/>
        <end position="170"/>
    </location>
</feature>
<dbReference type="EMBL" id="CAKOGP040001759">
    <property type="protein sequence ID" value="CAJ1950225.1"/>
    <property type="molecule type" value="Genomic_DNA"/>
</dbReference>
<feature type="compositionally biased region" description="Low complexity" evidence="1">
    <location>
        <begin position="15"/>
        <end position="31"/>
    </location>
</feature>
<evidence type="ECO:0000256" key="1">
    <source>
        <dbReference type="SAM" id="MobiDB-lite"/>
    </source>
</evidence>
<accession>A0AAD2JH68</accession>
<name>A0AAD2JH68_9STRA</name>
<feature type="compositionally biased region" description="Low complexity" evidence="1">
    <location>
        <begin position="107"/>
        <end position="120"/>
    </location>
</feature>
<feature type="compositionally biased region" description="Acidic residues" evidence="1">
    <location>
        <begin position="90"/>
        <end position="105"/>
    </location>
</feature>
<feature type="compositionally biased region" description="Low complexity" evidence="1">
    <location>
        <begin position="246"/>
        <end position="259"/>
    </location>
</feature>
<gene>
    <name evidence="2" type="ORF">CYCCA115_LOCUS12484</name>
</gene>
<feature type="region of interest" description="Disordered" evidence="1">
    <location>
        <begin position="223"/>
        <end position="265"/>
    </location>
</feature>
<dbReference type="AlphaFoldDB" id="A0AAD2JH68"/>
<evidence type="ECO:0000313" key="2">
    <source>
        <dbReference type="EMBL" id="CAJ1950225.1"/>
    </source>
</evidence>
<feature type="compositionally biased region" description="Acidic residues" evidence="1">
    <location>
        <begin position="229"/>
        <end position="244"/>
    </location>
</feature>
<feature type="region of interest" description="Disordered" evidence="1">
    <location>
        <begin position="154"/>
        <end position="176"/>
    </location>
</feature>
<protein>
    <submittedName>
        <fullName evidence="2">Uncharacterized protein</fullName>
    </submittedName>
</protein>
<evidence type="ECO:0000313" key="3">
    <source>
        <dbReference type="Proteomes" id="UP001295423"/>
    </source>
</evidence>
<proteinExistence type="predicted"/>
<sequence>MTESINSWNDILNMSTPSTSSSSSTSTSSSSEASDNDFPNLLRLSELEQRLTEILLGGAVNTDPSELLELYDELAHLQRQIVNLEQPENHEDDNEDDDDDDDDETSSNHSQVSSASTTSSELRENERLRAENEVLCPNDNFQSINSWNDILNMSTPSTSSSSSTSTSSSSEASDNDFPNLLRLSELEQRLTEILLGGAVNTDPSELLELYDELAHLQRQIVNLEQPENHEDDNEDDDDDDDDETTSNHSQVSSASTTSSELRENERLRAENEVLSAERAHLLSVQCEYIPGLLNAIPPGSVGDYNDDGPGFGFSDDPSPPVGGSDNRNGWVGNVLGNLDVTTLLLGFLTVALRSKLPPL</sequence>
<keyword evidence="3" id="KW-1185">Reference proteome</keyword>
<feature type="region of interest" description="Disordered" evidence="1">
    <location>
        <begin position="84"/>
        <end position="125"/>
    </location>
</feature>
<feature type="compositionally biased region" description="Polar residues" evidence="1">
    <location>
        <begin position="1"/>
        <end position="14"/>
    </location>
</feature>